<accession>A0AAD5KVL5</accession>
<keyword evidence="2" id="KW-1185">Reference proteome</keyword>
<reference evidence="1" key="1">
    <citation type="submission" date="2022-05" db="EMBL/GenBank/DDBJ databases">
        <title>A multi-omics perspective on studying reproductive biology in Daphnia sinensis.</title>
        <authorList>
            <person name="Jia J."/>
        </authorList>
    </citation>
    <scope>NUCLEOTIDE SEQUENCE</scope>
    <source>
        <strain evidence="1">WSL</strain>
    </source>
</reference>
<dbReference type="AlphaFoldDB" id="A0AAD5KVL5"/>
<comment type="caution">
    <text evidence="1">The sequence shown here is derived from an EMBL/GenBank/DDBJ whole genome shotgun (WGS) entry which is preliminary data.</text>
</comment>
<protein>
    <submittedName>
        <fullName evidence="1">Uncharacterized protein</fullName>
    </submittedName>
</protein>
<dbReference type="EMBL" id="WJBH02000028">
    <property type="protein sequence ID" value="KAI9551230.1"/>
    <property type="molecule type" value="Genomic_DNA"/>
</dbReference>
<proteinExistence type="predicted"/>
<organism evidence="1 2">
    <name type="scientific">Daphnia sinensis</name>
    <dbReference type="NCBI Taxonomy" id="1820382"/>
    <lineage>
        <taxon>Eukaryota</taxon>
        <taxon>Metazoa</taxon>
        <taxon>Ecdysozoa</taxon>
        <taxon>Arthropoda</taxon>
        <taxon>Crustacea</taxon>
        <taxon>Branchiopoda</taxon>
        <taxon>Diplostraca</taxon>
        <taxon>Cladocera</taxon>
        <taxon>Anomopoda</taxon>
        <taxon>Daphniidae</taxon>
        <taxon>Daphnia</taxon>
        <taxon>Daphnia similis group</taxon>
    </lineage>
</organism>
<evidence type="ECO:0000313" key="1">
    <source>
        <dbReference type="EMBL" id="KAI9551230.1"/>
    </source>
</evidence>
<name>A0AAD5KVL5_9CRUS</name>
<evidence type="ECO:0000313" key="2">
    <source>
        <dbReference type="Proteomes" id="UP000820818"/>
    </source>
</evidence>
<sequence>MRRIARLRLARDAFIDHLDIDEKALADNGYRDNNYFVNPNGDPLKKILATHETANKRVKQFYCMKDVFRHILTLHPSFFLRKRKAEEGSLRDDSNSSSSGTKKALKQLAEDEAVYSVENLDSRVTHHNQPILMSVYKEPVTQQEMLIILCVLPIGATAVRFTLVGSGPGSRLAIIDYLSPPIAFEIENLFAEEIKQGEIPDCHPKIIALKEDLKFTREYLSEAPKGSI</sequence>
<dbReference type="Proteomes" id="UP000820818">
    <property type="component" value="Unassembled WGS sequence"/>
</dbReference>
<gene>
    <name evidence="1" type="ORF">GHT06_004488</name>
</gene>